<dbReference type="EMBL" id="JAIWYP010000010">
    <property type="protein sequence ID" value="KAH3746924.1"/>
    <property type="molecule type" value="Genomic_DNA"/>
</dbReference>
<dbReference type="InterPro" id="IPR016187">
    <property type="entry name" value="CTDL_fold"/>
</dbReference>
<dbReference type="InterPro" id="IPR018378">
    <property type="entry name" value="C-type_lectin_CS"/>
</dbReference>
<protein>
    <recommendedName>
        <fullName evidence="2">C-type lectin domain-containing protein</fullName>
    </recommendedName>
</protein>
<proteinExistence type="predicted"/>
<dbReference type="SUPFAM" id="SSF56436">
    <property type="entry name" value="C-type lectin-like"/>
    <property type="match status" value="1"/>
</dbReference>
<dbReference type="InterPro" id="IPR001304">
    <property type="entry name" value="C-type_lectin-like"/>
</dbReference>
<keyword evidence="1" id="KW-1015">Disulfide bond</keyword>
<organism evidence="3 4">
    <name type="scientific">Dreissena polymorpha</name>
    <name type="common">Zebra mussel</name>
    <name type="synonym">Mytilus polymorpha</name>
    <dbReference type="NCBI Taxonomy" id="45954"/>
    <lineage>
        <taxon>Eukaryota</taxon>
        <taxon>Metazoa</taxon>
        <taxon>Spiralia</taxon>
        <taxon>Lophotrochozoa</taxon>
        <taxon>Mollusca</taxon>
        <taxon>Bivalvia</taxon>
        <taxon>Autobranchia</taxon>
        <taxon>Heteroconchia</taxon>
        <taxon>Euheterodonta</taxon>
        <taxon>Imparidentia</taxon>
        <taxon>Neoheterodontei</taxon>
        <taxon>Myida</taxon>
        <taxon>Dreissenoidea</taxon>
        <taxon>Dreissenidae</taxon>
        <taxon>Dreissena</taxon>
    </lineage>
</organism>
<sequence length="97" mass="11028">MGAHVVIPDDDDENIFIRNMSSAPTTFVWIGIEKEVSLNTLLSSHDNKAVTYVRWRNGEPNGHTYELCLIWIHLELSWDDAPCHYTAIVACEKELGN</sequence>
<evidence type="ECO:0000313" key="3">
    <source>
        <dbReference type="EMBL" id="KAH3746924.1"/>
    </source>
</evidence>
<reference evidence="3" key="1">
    <citation type="journal article" date="2019" name="bioRxiv">
        <title>The Genome of the Zebra Mussel, Dreissena polymorpha: A Resource for Invasive Species Research.</title>
        <authorList>
            <person name="McCartney M.A."/>
            <person name="Auch B."/>
            <person name="Kono T."/>
            <person name="Mallez S."/>
            <person name="Zhang Y."/>
            <person name="Obille A."/>
            <person name="Becker A."/>
            <person name="Abrahante J.E."/>
            <person name="Garbe J."/>
            <person name="Badalamenti J.P."/>
            <person name="Herman A."/>
            <person name="Mangelson H."/>
            <person name="Liachko I."/>
            <person name="Sullivan S."/>
            <person name="Sone E.D."/>
            <person name="Koren S."/>
            <person name="Silverstein K.A.T."/>
            <person name="Beckman K.B."/>
            <person name="Gohl D.M."/>
        </authorList>
    </citation>
    <scope>NUCLEOTIDE SEQUENCE</scope>
    <source>
        <strain evidence="3">Duluth1</strain>
        <tissue evidence="3">Whole animal</tissue>
    </source>
</reference>
<evidence type="ECO:0000313" key="4">
    <source>
        <dbReference type="Proteomes" id="UP000828390"/>
    </source>
</evidence>
<evidence type="ECO:0000256" key="1">
    <source>
        <dbReference type="ARBA" id="ARBA00023157"/>
    </source>
</evidence>
<feature type="domain" description="C-type lectin" evidence="2">
    <location>
        <begin position="1"/>
        <end position="92"/>
    </location>
</feature>
<evidence type="ECO:0000259" key="2">
    <source>
        <dbReference type="PROSITE" id="PS50041"/>
    </source>
</evidence>
<gene>
    <name evidence="3" type="ORF">DPMN_181342</name>
</gene>
<reference evidence="3" key="2">
    <citation type="submission" date="2020-11" db="EMBL/GenBank/DDBJ databases">
        <authorList>
            <person name="McCartney M.A."/>
            <person name="Auch B."/>
            <person name="Kono T."/>
            <person name="Mallez S."/>
            <person name="Becker A."/>
            <person name="Gohl D.M."/>
            <person name="Silverstein K.A.T."/>
            <person name="Koren S."/>
            <person name="Bechman K.B."/>
            <person name="Herman A."/>
            <person name="Abrahante J.E."/>
            <person name="Garbe J."/>
        </authorList>
    </citation>
    <scope>NUCLEOTIDE SEQUENCE</scope>
    <source>
        <strain evidence="3">Duluth1</strain>
        <tissue evidence="3">Whole animal</tissue>
    </source>
</reference>
<comment type="caution">
    <text evidence="3">The sequence shown here is derived from an EMBL/GenBank/DDBJ whole genome shotgun (WGS) entry which is preliminary data.</text>
</comment>
<dbReference type="PROSITE" id="PS00615">
    <property type="entry name" value="C_TYPE_LECTIN_1"/>
    <property type="match status" value="1"/>
</dbReference>
<dbReference type="PROSITE" id="PS50041">
    <property type="entry name" value="C_TYPE_LECTIN_2"/>
    <property type="match status" value="1"/>
</dbReference>
<dbReference type="InterPro" id="IPR016186">
    <property type="entry name" value="C-type_lectin-like/link_sf"/>
</dbReference>
<dbReference type="Pfam" id="PF00059">
    <property type="entry name" value="Lectin_C"/>
    <property type="match status" value="1"/>
</dbReference>
<accession>A0A9D4DCN9</accession>
<keyword evidence="4" id="KW-1185">Reference proteome</keyword>
<dbReference type="AlphaFoldDB" id="A0A9D4DCN9"/>
<name>A0A9D4DCN9_DREPO</name>
<dbReference type="CDD" id="cd00037">
    <property type="entry name" value="CLECT"/>
    <property type="match status" value="1"/>
</dbReference>
<dbReference type="Gene3D" id="3.10.100.10">
    <property type="entry name" value="Mannose-Binding Protein A, subunit A"/>
    <property type="match status" value="1"/>
</dbReference>
<dbReference type="Proteomes" id="UP000828390">
    <property type="component" value="Unassembled WGS sequence"/>
</dbReference>